<dbReference type="EMBL" id="JAVIZN010000002">
    <property type="protein sequence ID" value="MDR6207034.1"/>
    <property type="molecule type" value="Genomic_DNA"/>
</dbReference>
<dbReference type="Proteomes" id="UP001245184">
    <property type="component" value="Unassembled WGS sequence"/>
</dbReference>
<evidence type="ECO:0000313" key="2">
    <source>
        <dbReference type="Proteomes" id="UP001245184"/>
    </source>
</evidence>
<comment type="caution">
    <text evidence="1">The sequence shown here is derived from an EMBL/GenBank/DDBJ whole genome shotgun (WGS) entry which is preliminary data.</text>
</comment>
<sequence>MSHLFGMINGDSELLRGAAFAFTWSIALRHAH</sequence>
<accession>A0ABD5CNY1</accession>
<organism evidence="1 2">
    <name type="scientific">Paraburkholderia graminis</name>
    <dbReference type="NCBI Taxonomy" id="60548"/>
    <lineage>
        <taxon>Bacteria</taxon>
        <taxon>Pseudomonadati</taxon>
        <taxon>Pseudomonadota</taxon>
        <taxon>Betaproteobacteria</taxon>
        <taxon>Burkholderiales</taxon>
        <taxon>Burkholderiaceae</taxon>
        <taxon>Paraburkholderia</taxon>
    </lineage>
</organism>
<evidence type="ECO:0000313" key="1">
    <source>
        <dbReference type="EMBL" id="MDR6207034.1"/>
    </source>
</evidence>
<gene>
    <name evidence="1" type="ORF">QF025_005754</name>
</gene>
<proteinExistence type="predicted"/>
<reference evidence="1 2" key="1">
    <citation type="submission" date="2023-08" db="EMBL/GenBank/DDBJ databases">
        <title>Genome sequencing of plant associated microbes to promote plant fitness in Sorghum bicolor and Oryza sativa.</title>
        <authorList>
            <person name="Coleman-Derr D."/>
        </authorList>
    </citation>
    <scope>NUCLEOTIDE SEQUENCE [LARGE SCALE GENOMIC DNA]</scope>
    <source>
        <strain evidence="1 2">SLBN-33</strain>
    </source>
</reference>
<dbReference type="AlphaFoldDB" id="A0ABD5CNY1"/>
<name>A0ABD5CNY1_9BURK</name>
<protein>
    <submittedName>
        <fullName evidence="1">Uncharacterized protein</fullName>
    </submittedName>
</protein>